<gene>
    <name evidence="2" type="ORF">AB675_1937</name>
</gene>
<dbReference type="RefSeq" id="XP_018002735.1">
    <property type="nucleotide sequence ID" value="XM_018141865.1"/>
</dbReference>
<sequence>MSPVTVGPRAAKDEFMRALNLDPSNTHHEGCYRAMRDEAIRTYKRLESDRSCLVDEKRRDPSVMPPFFWHHITKERQRAAIIETWQHAPVGSIQRQLFDRGATTGEHEPNWVTHWLLYSVFRSRDVRNNRNRRGDNEKGSGSGRHEVSKVYDPARDQHRSRHH</sequence>
<dbReference type="OrthoDB" id="4502478at2759"/>
<proteinExistence type="predicted"/>
<evidence type="ECO:0000256" key="1">
    <source>
        <dbReference type="SAM" id="MobiDB-lite"/>
    </source>
</evidence>
<organism evidence="2 3">
    <name type="scientific">Cyphellophora attinorum</name>
    <dbReference type="NCBI Taxonomy" id="1664694"/>
    <lineage>
        <taxon>Eukaryota</taxon>
        <taxon>Fungi</taxon>
        <taxon>Dikarya</taxon>
        <taxon>Ascomycota</taxon>
        <taxon>Pezizomycotina</taxon>
        <taxon>Eurotiomycetes</taxon>
        <taxon>Chaetothyriomycetidae</taxon>
        <taxon>Chaetothyriales</taxon>
        <taxon>Cyphellophoraceae</taxon>
        <taxon>Cyphellophora</taxon>
    </lineage>
</organism>
<evidence type="ECO:0000313" key="2">
    <source>
        <dbReference type="EMBL" id="KPI42772.1"/>
    </source>
</evidence>
<dbReference type="AlphaFoldDB" id="A0A0N1HU34"/>
<feature type="compositionally biased region" description="Basic and acidic residues" evidence="1">
    <location>
        <begin position="129"/>
        <end position="157"/>
    </location>
</feature>
<keyword evidence="3" id="KW-1185">Reference proteome</keyword>
<dbReference type="GeneID" id="28733745"/>
<accession>A0A0N1HU34</accession>
<reference evidence="2 3" key="1">
    <citation type="submission" date="2015-06" db="EMBL/GenBank/DDBJ databases">
        <title>Draft genome of the ant-associated black yeast Phialophora attae CBS 131958.</title>
        <authorList>
            <person name="Moreno L.F."/>
            <person name="Stielow B.J."/>
            <person name="de Hoog S."/>
            <person name="Vicente V.A."/>
            <person name="Weiss V.A."/>
            <person name="de Vries M."/>
            <person name="Cruz L.M."/>
            <person name="Souza E.M."/>
        </authorList>
    </citation>
    <scope>NUCLEOTIDE SEQUENCE [LARGE SCALE GENOMIC DNA]</scope>
    <source>
        <strain evidence="2 3">CBS 131958</strain>
    </source>
</reference>
<dbReference type="Proteomes" id="UP000038010">
    <property type="component" value="Unassembled WGS sequence"/>
</dbReference>
<dbReference type="EMBL" id="LFJN01000006">
    <property type="protein sequence ID" value="KPI42772.1"/>
    <property type="molecule type" value="Genomic_DNA"/>
</dbReference>
<protein>
    <submittedName>
        <fullName evidence="2">Uncharacterized protein</fullName>
    </submittedName>
</protein>
<name>A0A0N1HU34_9EURO</name>
<dbReference type="VEuPathDB" id="FungiDB:AB675_1937"/>
<feature type="region of interest" description="Disordered" evidence="1">
    <location>
        <begin position="129"/>
        <end position="163"/>
    </location>
</feature>
<comment type="caution">
    <text evidence="2">The sequence shown here is derived from an EMBL/GenBank/DDBJ whole genome shotgun (WGS) entry which is preliminary data.</text>
</comment>
<evidence type="ECO:0000313" key="3">
    <source>
        <dbReference type="Proteomes" id="UP000038010"/>
    </source>
</evidence>